<keyword evidence="2" id="KW-0472">Membrane</keyword>
<feature type="compositionally biased region" description="Basic residues" evidence="1">
    <location>
        <begin position="1960"/>
        <end position="1971"/>
    </location>
</feature>
<feature type="compositionally biased region" description="Basic residues" evidence="1">
    <location>
        <begin position="1891"/>
        <end position="1919"/>
    </location>
</feature>
<feature type="compositionally biased region" description="Polar residues" evidence="1">
    <location>
        <begin position="1920"/>
        <end position="1939"/>
    </location>
</feature>
<evidence type="ECO:0000256" key="2">
    <source>
        <dbReference type="SAM" id="Phobius"/>
    </source>
</evidence>
<evidence type="ECO:0000256" key="1">
    <source>
        <dbReference type="SAM" id="MobiDB-lite"/>
    </source>
</evidence>
<sequence length="1971" mass="222173">MKLNTTSKLCEYCPDGEFYSFSLDSCLPCGSSCNLLCGYQEKCFECSHEQFYDIDMSSCVNSCNSDIQIILNNTQSGNKAYCRGLDYYVNPDSIEVIEAGTKEYPYRSLSLVFVELLNYFSNTNYTVNIYVMESTNNYLQLNRNYLINIGRVNFLSYSDQEGAIKSANLILTDEEILLFSPKTQYHVLKNSDLNISLASDASPQALGLITKIIFVYKTELSFTNIKIMSKYSDEEVDYNFVYALGQNERTVNFTNVHSQTSGSILLSLDHIAVYLKNYLFDGYKASYFINIINLCVNNPMPFFGGGLHADNLTMFNSQEEIVQYSTGALVYLATGNASFNNIIVNSTYISFPIEYGLISAASFSRCNPDSDSFSEVIYTNSYITNPLNPHSKIISFIALAANYGVNYRPSRLYISNVTFEDINLHGYPFLWISSLTPAEIVVENILFRNITAFSPIFLMEYPNDYYLSNITFENINGTGSSYIFAPDAASFHLKGITIRNVQGADSLHSVFIYASCIDSDTLNSETINHSLDPSPSLNIDDLLVENSRLGLNTLIKLYNTLPGSFTLKNAVFSNLQVMEGHSLIGANYITGFNIQNITFVDISRDEQDSGQTSNFLITFNTYDFSTNGSFIFDQVNMANSSVPLYFINGLQDYSENNSQLIFSNISYHDCVLDLEQSLLYFKSLFSTSTFTITITDSKFYNLYFVRGGNVINFAHQISSQLLMKNTEFTNITAGQIRIESFVKQSNETTNVLFQNVTAHNINASYVSFVALDQGGRLQIQDSQFYGIYSTFRGSVLSSSFKGTRVEAVNTQFYNNSAFQGGVASIEQESYFQCTNCSFHSNFGVEAAVIFQVLNGYTRLNECKIFQNYALSKPFLEILESVNLSILNKCDIHGNKIVTATDILSQVSGQCSTLCFLPSEAYTSAVVSNLMTTLREDHSIFSIAYGNLRLENQTMIYNSDTITKSFESTLSVVQSKIYNTTSSKQPFVLASCTLNMENVTFEYITKGEEVALISTNIGSSVNLNNIVYQSSLGPFSQLTSSAVEINNLSVSSIVSQIAIVQVYSAIDTILSNVSIQNISGSLDSVISIEKSNVNLISYLQLKHLLYGGIYLKQVKMAKMESSTLFNLTYGLRIESSDIAEITKCIFKYLGDDNLQKGGALWLTQSNTTIINNDINNNRAIAGGAVNIQCKDAKNKEHCKVSLISNRFHNNSAVKMGGALYYDSWRPQNKLNSFLSNNASYGSDIASYPVRIVLKEKENLHMNLKNVGSGIKYPDNLTFSIIDYDEQEIENDNTSQIKISPVTPNATVKGIDYARVTKGVGIFENLRFIYKPGAEKIQYVVNSKSLDKPLLRTILGSYVADNLLTVDFRWCKPGEIIESNHSCRVCDQGAYSTIWNSTSCNKCMNNAVCAGGSQIELKKGYWRNSLNSTDIIRCPILDSCEGGYSESNEFPVQCSSGHTGFLCTTCTSSDNDEKYMRTGLYKCEKCPDPLYNTIRVLGFSIILLMFFIFLVIINIKKRNESQTSILLRILTNYFQLISLTPSYQFNYPESIYHAFNPIEKVGSSSESFLSFDCFFSDSNIVAFTPSTVIFKLFLSAILPAIAIVLIVLFWVGFSYTNFKWCQDTKRGITVTVICLLFLIHPTLTNLSLTMFQCTNVGDELSRMTIDMEIECFSSEHFKWAFSFGLPMLVVWVFALPAIVLIILIKERKNLERLYVRRYFLVLYQGLKPQAFYWEFINTLRKILIPLFNVLLSRSSRFYQVVVAIIILLFIFRLQQYIKPYKLEENNQIEILAVLAGIVTLFSSIIFLDSIDREDLRDSSIAKIFSIFFIIFINSYFILRWIHLFLSCLKSKNSALRAIRGALGCILMKNKSPKLPEIVEPDNHTLQKQPSKLKSSKPKTPRFKKKKLLRKRVPKQNLKRRYQNPQISNPSLSPVDLNSKSSFIPDMDSEGGFRYLPSTPVMRHPKKSRFYPDS</sequence>
<dbReference type="InterPro" id="IPR011050">
    <property type="entry name" value="Pectin_lyase_fold/virulence"/>
</dbReference>
<dbReference type="PANTHER" id="PTHR11319:SF35">
    <property type="entry name" value="OUTER MEMBRANE PROTEIN PMPC-RELATED"/>
    <property type="match status" value="1"/>
</dbReference>
<feature type="transmembrane region" description="Helical" evidence="2">
    <location>
        <begin position="1817"/>
        <end position="1839"/>
    </location>
</feature>
<dbReference type="PANTHER" id="PTHR11319">
    <property type="entry name" value="G PROTEIN-COUPLED RECEPTOR-RELATED"/>
    <property type="match status" value="1"/>
</dbReference>
<dbReference type="EMBL" id="CAMPGE010009120">
    <property type="protein sequence ID" value="CAI2367995.1"/>
    <property type="molecule type" value="Genomic_DNA"/>
</dbReference>
<feature type="region of interest" description="Disordered" evidence="1">
    <location>
        <begin position="1879"/>
        <end position="1971"/>
    </location>
</feature>
<keyword evidence="4" id="KW-1185">Reference proteome</keyword>
<gene>
    <name evidence="3" type="ORF">ECRASSUSDP1_LOCUS9284</name>
</gene>
<keyword evidence="2" id="KW-1133">Transmembrane helix</keyword>
<keyword evidence="2" id="KW-0812">Transmembrane</keyword>
<feature type="transmembrane region" description="Helical" evidence="2">
    <location>
        <begin position="1786"/>
        <end position="1805"/>
    </location>
</feature>
<dbReference type="SUPFAM" id="SSF51126">
    <property type="entry name" value="Pectin lyase-like"/>
    <property type="match status" value="2"/>
</dbReference>
<reference evidence="3" key="1">
    <citation type="submission" date="2023-07" db="EMBL/GenBank/DDBJ databases">
        <authorList>
            <consortium name="AG Swart"/>
            <person name="Singh M."/>
            <person name="Singh A."/>
            <person name="Seah K."/>
            <person name="Emmerich C."/>
        </authorList>
    </citation>
    <scope>NUCLEOTIDE SEQUENCE</scope>
    <source>
        <strain evidence="3">DP1</strain>
    </source>
</reference>
<name>A0AAD1UN13_EUPCR</name>
<dbReference type="SUPFAM" id="SSF57184">
    <property type="entry name" value="Growth factor receptor domain"/>
    <property type="match status" value="2"/>
</dbReference>
<evidence type="ECO:0000313" key="3">
    <source>
        <dbReference type="EMBL" id="CAI2367995.1"/>
    </source>
</evidence>
<dbReference type="Proteomes" id="UP001295684">
    <property type="component" value="Unassembled WGS sequence"/>
</dbReference>
<feature type="transmembrane region" description="Helical" evidence="2">
    <location>
        <begin position="1590"/>
        <end position="1613"/>
    </location>
</feature>
<accession>A0AAD1UN13</accession>
<comment type="caution">
    <text evidence="3">The sequence shown here is derived from an EMBL/GenBank/DDBJ whole genome shotgun (WGS) entry which is preliminary data.</text>
</comment>
<feature type="transmembrane region" description="Helical" evidence="2">
    <location>
        <begin position="1492"/>
        <end position="1511"/>
    </location>
</feature>
<feature type="transmembrane region" description="Helical" evidence="2">
    <location>
        <begin position="1523"/>
        <end position="1541"/>
    </location>
</feature>
<proteinExistence type="predicted"/>
<feature type="transmembrane region" description="Helical" evidence="2">
    <location>
        <begin position="1625"/>
        <end position="1641"/>
    </location>
</feature>
<organism evidence="3 4">
    <name type="scientific">Euplotes crassus</name>
    <dbReference type="NCBI Taxonomy" id="5936"/>
    <lineage>
        <taxon>Eukaryota</taxon>
        <taxon>Sar</taxon>
        <taxon>Alveolata</taxon>
        <taxon>Ciliophora</taxon>
        <taxon>Intramacronucleata</taxon>
        <taxon>Spirotrichea</taxon>
        <taxon>Hypotrichia</taxon>
        <taxon>Euplotida</taxon>
        <taxon>Euplotidae</taxon>
        <taxon>Moneuplotes</taxon>
    </lineage>
</organism>
<dbReference type="InterPro" id="IPR009030">
    <property type="entry name" value="Growth_fac_rcpt_cys_sf"/>
</dbReference>
<protein>
    <submittedName>
        <fullName evidence="3">Uncharacterized protein</fullName>
    </submittedName>
</protein>
<evidence type="ECO:0000313" key="4">
    <source>
        <dbReference type="Proteomes" id="UP001295684"/>
    </source>
</evidence>
<feature type="transmembrane region" description="Helical" evidence="2">
    <location>
        <begin position="1681"/>
        <end position="1702"/>
    </location>
</feature>
<feature type="transmembrane region" description="Helical" evidence="2">
    <location>
        <begin position="1755"/>
        <end position="1774"/>
    </location>
</feature>